<proteinExistence type="predicted"/>
<sequence>MGLDIPPGATVELKPGGFHITFIGLKAPFAKDAKIPVTLVFEKAGSIDVEIVVAAMAAAAPAHKP</sequence>
<dbReference type="PANTHER" id="PTHR36302">
    <property type="entry name" value="BLR7088 PROTEIN"/>
    <property type="match status" value="1"/>
</dbReference>
<dbReference type="InterPro" id="IPR058248">
    <property type="entry name" value="Lxx211020-like"/>
</dbReference>
<keyword evidence="2" id="KW-1185">Reference proteome</keyword>
<protein>
    <recommendedName>
        <fullName evidence="3">Copper(I)-binding protein</fullName>
    </recommendedName>
</protein>
<dbReference type="STRING" id="225324.SAMN02745126_04801"/>
<name>A0A1T4SJT1_9HYPH</name>
<dbReference type="AlphaFoldDB" id="A0A1T4SJT1"/>
<dbReference type="InterPro" id="IPR007410">
    <property type="entry name" value="LpqE-like"/>
</dbReference>
<evidence type="ECO:0000313" key="1">
    <source>
        <dbReference type="EMBL" id="SKA28554.1"/>
    </source>
</evidence>
<dbReference type="EMBL" id="FUWJ01000008">
    <property type="protein sequence ID" value="SKA28554.1"/>
    <property type="molecule type" value="Genomic_DNA"/>
</dbReference>
<organism evidence="1 2">
    <name type="scientific">Enhydrobacter aerosaccus</name>
    <dbReference type="NCBI Taxonomy" id="225324"/>
    <lineage>
        <taxon>Bacteria</taxon>
        <taxon>Pseudomonadati</taxon>
        <taxon>Pseudomonadota</taxon>
        <taxon>Alphaproteobacteria</taxon>
        <taxon>Hyphomicrobiales</taxon>
        <taxon>Enhydrobacter</taxon>
    </lineage>
</organism>
<evidence type="ECO:0008006" key="3">
    <source>
        <dbReference type="Google" id="ProtNLM"/>
    </source>
</evidence>
<dbReference type="PANTHER" id="PTHR36302:SF1">
    <property type="entry name" value="COPPER CHAPERONE PCU(A)C"/>
    <property type="match status" value="1"/>
</dbReference>
<dbReference type="InterPro" id="IPR036182">
    <property type="entry name" value="PCuAC_sf"/>
</dbReference>
<gene>
    <name evidence="1" type="ORF">SAMN02745126_04801</name>
</gene>
<dbReference type="Gene3D" id="2.60.40.1890">
    <property type="entry name" value="PCu(A)C copper chaperone"/>
    <property type="match status" value="1"/>
</dbReference>
<accession>A0A1T4SJT1</accession>
<dbReference type="Proteomes" id="UP000190092">
    <property type="component" value="Unassembled WGS sequence"/>
</dbReference>
<dbReference type="SUPFAM" id="SSF110087">
    <property type="entry name" value="DR1885-like metal-binding protein"/>
    <property type="match status" value="1"/>
</dbReference>
<reference evidence="2" key="1">
    <citation type="submission" date="2017-02" db="EMBL/GenBank/DDBJ databases">
        <authorList>
            <person name="Varghese N."/>
            <person name="Submissions S."/>
        </authorList>
    </citation>
    <scope>NUCLEOTIDE SEQUENCE [LARGE SCALE GENOMIC DNA]</scope>
    <source>
        <strain evidence="2">ATCC 27094</strain>
    </source>
</reference>
<evidence type="ECO:0000313" key="2">
    <source>
        <dbReference type="Proteomes" id="UP000190092"/>
    </source>
</evidence>
<dbReference type="Pfam" id="PF04314">
    <property type="entry name" value="PCuAC"/>
    <property type="match status" value="1"/>
</dbReference>